<dbReference type="EC" id="2.1.1.211" evidence="10"/>
<keyword evidence="4 10" id="KW-0963">Cytoplasm</keyword>
<comment type="subcellular location">
    <subcellularLocation>
        <location evidence="2 10">Cytoplasm</location>
    </subcellularLocation>
</comment>
<comment type="similarity">
    <text evidence="3 10">Belongs to the TRM44 family.</text>
</comment>
<evidence type="ECO:0000256" key="3">
    <source>
        <dbReference type="ARBA" id="ARBA00009056"/>
    </source>
</evidence>
<evidence type="ECO:0000256" key="8">
    <source>
        <dbReference type="ARBA" id="ARBA00022694"/>
    </source>
</evidence>
<protein>
    <recommendedName>
        <fullName evidence="10">tRNA (uracil-O(2)-)-methyltransferase</fullName>
        <ecNumber evidence="10">2.1.1.211</ecNumber>
    </recommendedName>
</protein>
<evidence type="ECO:0000256" key="4">
    <source>
        <dbReference type="ARBA" id="ARBA00022490"/>
    </source>
</evidence>
<dbReference type="PANTHER" id="PTHR21210">
    <property type="entry name" value="TRNA (URACIL-O(2)-)-METHYLTRANSFERASE-RELATED"/>
    <property type="match status" value="1"/>
</dbReference>
<comment type="catalytic activity">
    <reaction evidence="9 10">
        <text>uridine(44) in tRNA(Ser) + S-adenosyl-L-methionine = 2'-O-methyluridine(44) in tRNA(Ser) + S-adenosyl-L-homocysteine + H(+)</text>
        <dbReference type="Rhea" id="RHEA:43100"/>
        <dbReference type="Rhea" id="RHEA-COMP:10339"/>
        <dbReference type="Rhea" id="RHEA-COMP:10340"/>
        <dbReference type="ChEBI" id="CHEBI:15378"/>
        <dbReference type="ChEBI" id="CHEBI:57856"/>
        <dbReference type="ChEBI" id="CHEBI:59789"/>
        <dbReference type="ChEBI" id="CHEBI:65315"/>
        <dbReference type="ChEBI" id="CHEBI:74478"/>
        <dbReference type="EC" id="2.1.1.211"/>
    </reaction>
</comment>
<proteinExistence type="inferred from homology"/>
<dbReference type="InterPro" id="IPR029063">
    <property type="entry name" value="SAM-dependent_MTases_sf"/>
</dbReference>
<sequence>MFPVPLVTSSECFTPSLFWEVVQLYHNRPFLANKLITAVTKVLFYRTSSSHSNLIELFSPAAVLYEKRRLKSLSKESISVDFIKSFIEPFDKNVLLTESNEEEFNTDLSNTFISVQLLMSRRNTDHVVLEIAIFDKDKNSAVFIGVYEEKEETLTPRFPYQFHCSGRTFKINLLNFEDADSPQAEWLADVLFPKLVKWSECEAEKKSPITTLSLVPADTFSVIYSRLKKTYVADLLKDWSAKTSTDPQKYIFEDLAIASYLICIWQEYNKEDIYFVDCGCGNGLLVYVLVREGYKGRGIDIRKRPVWDIYRNFTNELEVGTVRPESSYPEATWLIGNHSDELTPWIPVMALRSSSRTNFFVLPCCPFDFDGRKYVRRDTSVSSYTDYLNYVKSVCDRCNFTTKMDKLRIPSTKKICLIGVNNNGEDEIKVTLRDVEGFVESKMSGEFRPRSAVEPVRNCTQINRNIVDKLIHFSVKLLTESEDFIEKSDGGRWNKGSTISILDVSMKVDKGDLRELKSQCGGLQTLFRNFRYIFETSGGNVRLRIPPTIHVTKGKYKNKPCWFQKNHPDGCFNADKDCSYLHE</sequence>
<keyword evidence="5 10" id="KW-0489">Methyltransferase</keyword>
<organism evidence="11 12">
    <name type="scientific">Phyllotreta striolata</name>
    <name type="common">Striped flea beetle</name>
    <name type="synonym">Crioceris striolata</name>
    <dbReference type="NCBI Taxonomy" id="444603"/>
    <lineage>
        <taxon>Eukaryota</taxon>
        <taxon>Metazoa</taxon>
        <taxon>Ecdysozoa</taxon>
        <taxon>Arthropoda</taxon>
        <taxon>Hexapoda</taxon>
        <taxon>Insecta</taxon>
        <taxon>Pterygota</taxon>
        <taxon>Neoptera</taxon>
        <taxon>Endopterygota</taxon>
        <taxon>Coleoptera</taxon>
        <taxon>Polyphaga</taxon>
        <taxon>Cucujiformia</taxon>
        <taxon>Chrysomeloidea</taxon>
        <taxon>Chrysomelidae</taxon>
        <taxon>Galerucinae</taxon>
        <taxon>Alticini</taxon>
        <taxon>Phyllotreta</taxon>
    </lineage>
</organism>
<dbReference type="GO" id="GO:0005737">
    <property type="term" value="C:cytoplasm"/>
    <property type="evidence" value="ECO:0007669"/>
    <property type="project" value="UniProtKB-SubCell"/>
</dbReference>
<evidence type="ECO:0000256" key="2">
    <source>
        <dbReference type="ARBA" id="ARBA00004496"/>
    </source>
</evidence>
<comment type="function">
    <text evidence="1">Probable adenosyl-L-methionine (AdoMet)-dependent tRNA (uracil-O(2)-)-methyltransferase.</text>
</comment>
<dbReference type="EMBL" id="OU900102">
    <property type="protein sequence ID" value="CAG9865408.1"/>
    <property type="molecule type" value="Genomic_DNA"/>
</dbReference>
<evidence type="ECO:0000313" key="11">
    <source>
        <dbReference type="EMBL" id="CAG9865408.1"/>
    </source>
</evidence>
<dbReference type="Proteomes" id="UP001153712">
    <property type="component" value="Chromosome 9"/>
</dbReference>
<reference evidence="11" key="1">
    <citation type="submission" date="2022-01" db="EMBL/GenBank/DDBJ databases">
        <authorList>
            <person name="King R."/>
        </authorList>
    </citation>
    <scope>NUCLEOTIDE SEQUENCE</scope>
</reference>
<evidence type="ECO:0000256" key="9">
    <source>
        <dbReference type="ARBA" id="ARBA00047957"/>
    </source>
</evidence>
<gene>
    <name evidence="11" type="ORF">PHYEVI_LOCUS11643</name>
</gene>
<evidence type="ECO:0000256" key="7">
    <source>
        <dbReference type="ARBA" id="ARBA00022691"/>
    </source>
</evidence>
<evidence type="ECO:0000256" key="6">
    <source>
        <dbReference type="ARBA" id="ARBA00022679"/>
    </source>
</evidence>
<name>A0A9N9U1A9_PHYSR</name>
<keyword evidence="6 10" id="KW-0808">Transferase</keyword>
<keyword evidence="7 10" id="KW-0949">S-adenosyl-L-methionine</keyword>
<dbReference type="PANTHER" id="PTHR21210:SF0">
    <property type="entry name" value="TRNA (URACIL-O(2)-)-METHYLTRANSFERASE-RELATED"/>
    <property type="match status" value="1"/>
</dbReference>
<dbReference type="GO" id="GO:0030488">
    <property type="term" value="P:tRNA methylation"/>
    <property type="evidence" value="ECO:0007669"/>
    <property type="project" value="UniProtKB-UniRule"/>
</dbReference>
<evidence type="ECO:0000256" key="1">
    <source>
        <dbReference type="ARBA" id="ARBA00002778"/>
    </source>
</evidence>
<evidence type="ECO:0000313" key="12">
    <source>
        <dbReference type="Proteomes" id="UP001153712"/>
    </source>
</evidence>
<comment type="function">
    <text evidence="10">Adenosyl-L-methionine (AdoMet)-dependent tRNA (uracil-O(2)-)-methyltransferase.</text>
</comment>
<dbReference type="OrthoDB" id="10047021at2759"/>
<evidence type="ECO:0000256" key="10">
    <source>
        <dbReference type="RuleBase" id="RU368004"/>
    </source>
</evidence>
<accession>A0A9N9U1A9</accession>
<evidence type="ECO:0000256" key="5">
    <source>
        <dbReference type="ARBA" id="ARBA00022603"/>
    </source>
</evidence>
<dbReference type="AlphaFoldDB" id="A0A9N9U1A9"/>
<dbReference type="InterPro" id="IPR011671">
    <property type="entry name" value="tRNA_uracil_MeTrfase"/>
</dbReference>
<dbReference type="SUPFAM" id="SSF53335">
    <property type="entry name" value="S-adenosyl-L-methionine-dependent methyltransferases"/>
    <property type="match status" value="1"/>
</dbReference>
<keyword evidence="12" id="KW-1185">Reference proteome</keyword>
<keyword evidence="8 10" id="KW-0819">tRNA processing</keyword>
<dbReference type="GO" id="GO:0141101">
    <property type="term" value="F:tRNA(Ser) (uridine(44)-2'-O-)-methyltransferase activity"/>
    <property type="evidence" value="ECO:0007669"/>
    <property type="project" value="UniProtKB-EC"/>
</dbReference>
<dbReference type="Pfam" id="PF07757">
    <property type="entry name" value="AdoMet_MTase"/>
    <property type="match status" value="1"/>
</dbReference>